<reference evidence="1 2" key="1">
    <citation type="submission" date="2024-01" db="EMBL/GenBank/DDBJ databases">
        <title>The genomes of 5 underutilized Papilionoideae crops provide insights into root nodulation and disease resistanc.</title>
        <authorList>
            <person name="Yuan L."/>
        </authorList>
    </citation>
    <scope>NUCLEOTIDE SEQUENCE [LARGE SCALE GENOMIC DNA]</scope>
    <source>
        <strain evidence="1">ZHUSHIDOU_FW_LH</strain>
        <tissue evidence="1">Leaf</tissue>
    </source>
</reference>
<gene>
    <name evidence="1" type="ORF">RIF29_05131</name>
</gene>
<comment type="caution">
    <text evidence="1">The sequence shown here is derived from an EMBL/GenBank/DDBJ whole genome shotgun (WGS) entry which is preliminary data.</text>
</comment>
<dbReference type="Proteomes" id="UP001372338">
    <property type="component" value="Unassembled WGS sequence"/>
</dbReference>
<evidence type="ECO:0000313" key="1">
    <source>
        <dbReference type="EMBL" id="KAK7290596.1"/>
    </source>
</evidence>
<dbReference type="EMBL" id="JAYWIO010000001">
    <property type="protein sequence ID" value="KAK7290596.1"/>
    <property type="molecule type" value="Genomic_DNA"/>
</dbReference>
<name>A0AAN9J2Q5_CROPI</name>
<organism evidence="1 2">
    <name type="scientific">Crotalaria pallida</name>
    <name type="common">Smooth rattlebox</name>
    <name type="synonym">Crotalaria striata</name>
    <dbReference type="NCBI Taxonomy" id="3830"/>
    <lineage>
        <taxon>Eukaryota</taxon>
        <taxon>Viridiplantae</taxon>
        <taxon>Streptophyta</taxon>
        <taxon>Embryophyta</taxon>
        <taxon>Tracheophyta</taxon>
        <taxon>Spermatophyta</taxon>
        <taxon>Magnoliopsida</taxon>
        <taxon>eudicotyledons</taxon>
        <taxon>Gunneridae</taxon>
        <taxon>Pentapetalae</taxon>
        <taxon>rosids</taxon>
        <taxon>fabids</taxon>
        <taxon>Fabales</taxon>
        <taxon>Fabaceae</taxon>
        <taxon>Papilionoideae</taxon>
        <taxon>50 kb inversion clade</taxon>
        <taxon>genistoids sensu lato</taxon>
        <taxon>core genistoids</taxon>
        <taxon>Crotalarieae</taxon>
        <taxon>Crotalaria</taxon>
    </lineage>
</organism>
<protein>
    <submittedName>
        <fullName evidence="1">Uncharacterized protein</fullName>
    </submittedName>
</protein>
<dbReference type="AlphaFoldDB" id="A0AAN9J2Q5"/>
<sequence length="101" mass="11525">MNGPAPFDAVAKRWNRIFDHRSPRPWVGGGLSPCSSPIIADETKRKRDTVYGASMMPQGLLELNRKHCCVMPTLRWLKKKWGHALVKHGHLRKRRAGRQAT</sequence>
<evidence type="ECO:0000313" key="2">
    <source>
        <dbReference type="Proteomes" id="UP001372338"/>
    </source>
</evidence>
<proteinExistence type="predicted"/>
<accession>A0AAN9J2Q5</accession>
<keyword evidence="2" id="KW-1185">Reference proteome</keyword>